<dbReference type="GO" id="GO:0008270">
    <property type="term" value="F:zinc ion binding"/>
    <property type="evidence" value="ECO:0007669"/>
    <property type="project" value="InterPro"/>
</dbReference>
<dbReference type="Proteomes" id="UP001150569">
    <property type="component" value="Unassembled WGS sequence"/>
</dbReference>
<comment type="subcellular location">
    <subcellularLocation>
        <location evidence="1">Nucleus</location>
    </subcellularLocation>
</comment>
<dbReference type="PANTHER" id="PTHR47338">
    <property type="entry name" value="ZN(II)2CYS6 TRANSCRIPTION FACTOR (EUROFUNG)-RELATED"/>
    <property type="match status" value="1"/>
</dbReference>
<evidence type="ECO:0000256" key="5">
    <source>
        <dbReference type="ARBA" id="ARBA00023242"/>
    </source>
</evidence>
<evidence type="ECO:0000259" key="7">
    <source>
        <dbReference type="PROSITE" id="PS50048"/>
    </source>
</evidence>
<dbReference type="Pfam" id="PF00172">
    <property type="entry name" value="Zn_clus"/>
    <property type="match status" value="1"/>
</dbReference>
<feature type="region of interest" description="Disordered" evidence="6">
    <location>
        <begin position="451"/>
        <end position="482"/>
    </location>
</feature>
<evidence type="ECO:0000256" key="1">
    <source>
        <dbReference type="ARBA" id="ARBA00004123"/>
    </source>
</evidence>
<dbReference type="InterPro" id="IPR036864">
    <property type="entry name" value="Zn2-C6_fun-type_DNA-bd_sf"/>
</dbReference>
<name>A0A9W8DVL4_9FUNG</name>
<dbReference type="SUPFAM" id="SSF57701">
    <property type="entry name" value="Zn2/Cys6 DNA-binding domain"/>
    <property type="match status" value="1"/>
</dbReference>
<dbReference type="GO" id="GO:0000981">
    <property type="term" value="F:DNA-binding transcription factor activity, RNA polymerase II-specific"/>
    <property type="evidence" value="ECO:0007669"/>
    <property type="project" value="InterPro"/>
</dbReference>
<dbReference type="PANTHER" id="PTHR47338:SF5">
    <property type="entry name" value="ZN(II)2CYS6 TRANSCRIPTION FACTOR (EUROFUNG)"/>
    <property type="match status" value="1"/>
</dbReference>
<evidence type="ECO:0000256" key="4">
    <source>
        <dbReference type="ARBA" id="ARBA00023163"/>
    </source>
</evidence>
<dbReference type="AlphaFoldDB" id="A0A9W8DVL4"/>
<dbReference type="SMART" id="SM00066">
    <property type="entry name" value="GAL4"/>
    <property type="match status" value="1"/>
</dbReference>
<dbReference type="InterPro" id="IPR050815">
    <property type="entry name" value="TF_fung"/>
</dbReference>
<dbReference type="PROSITE" id="PS00463">
    <property type="entry name" value="ZN2_CY6_FUNGAL_1"/>
    <property type="match status" value="1"/>
</dbReference>
<organism evidence="8 9">
    <name type="scientific">Tieghemiomyces parasiticus</name>
    <dbReference type="NCBI Taxonomy" id="78921"/>
    <lineage>
        <taxon>Eukaryota</taxon>
        <taxon>Fungi</taxon>
        <taxon>Fungi incertae sedis</taxon>
        <taxon>Zoopagomycota</taxon>
        <taxon>Kickxellomycotina</taxon>
        <taxon>Dimargaritomycetes</taxon>
        <taxon>Dimargaritales</taxon>
        <taxon>Dimargaritaceae</taxon>
        <taxon>Tieghemiomyces</taxon>
    </lineage>
</organism>
<feature type="domain" description="Zn(2)-C6 fungal-type" evidence="7">
    <location>
        <begin position="8"/>
        <end position="37"/>
    </location>
</feature>
<gene>
    <name evidence="8" type="ORF">IWQ60_007185</name>
</gene>
<evidence type="ECO:0000313" key="9">
    <source>
        <dbReference type="Proteomes" id="UP001150569"/>
    </source>
</evidence>
<reference evidence="8" key="1">
    <citation type="submission" date="2022-07" db="EMBL/GenBank/DDBJ databases">
        <title>Phylogenomic reconstructions and comparative analyses of Kickxellomycotina fungi.</title>
        <authorList>
            <person name="Reynolds N.K."/>
            <person name="Stajich J.E."/>
            <person name="Barry K."/>
            <person name="Grigoriev I.V."/>
            <person name="Crous P."/>
            <person name="Smith M.E."/>
        </authorList>
    </citation>
    <scope>NUCLEOTIDE SEQUENCE</scope>
    <source>
        <strain evidence="8">RSA 861</strain>
    </source>
</reference>
<keyword evidence="9" id="KW-1185">Reference proteome</keyword>
<dbReference type="Gene3D" id="4.10.240.10">
    <property type="entry name" value="Zn(2)-C6 fungal-type DNA-binding domain"/>
    <property type="match status" value="1"/>
</dbReference>
<keyword evidence="4" id="KW-0804">Transcription</keyword>
<keyword evidence="2" id="KW-0479">Metal-binding</keyword>
<evidence type="ECO:0000256" key="2">
    <source>
        <dbReference type="ARBA" id="ARBA00022723"/>
    </source>
</evidence>
<keyword evidence="3" id="KW-0805">Transcription regulation</keyword>
<dbReference type="EMBL" id="JANBPT010000465">
    <property type="protein sequence ID" value="KAJ1919709.1"/>
    <property type="molecule type" value="Genomic_DNA"/>
</dbReference>
<sequence length="713" mass="79379">MSWLLRRACDHCSRRKVKCDGLQPCQNCTQRELACNFSTSSRKAPVAIENVAPGSAGPSFSVISEFKVSRPSLGGGTRHGRNADTMALTAPTTTLPPALSYRPSQRVDLPVDHEQRKLAYLSRAVTVLERISNDLSEPQGQANAVPKIIKDLQVQFATGSLDSVSIYYGRLYVQLGVAGHLYSPVIEGSHDENVTEFSRLDAEPLGIVIPVERAAEISSHMYTWPVLTELVVDYFQLFCPDPRVDALTDRFLEAVRDQRVSPMLTNAVLGYTARRSRNPNIYLNPPYEMSRLYYDQAQLLSLEALEVFSIDTLLAYVTMEAVAVLTVNADGGFMYNDLSIRLCMSLNLHHTDLSQSSNVKSLTSGLAEEEVDYRRQLFWETLFAHYYRSMSRFNPVVLSLEDCAVKVPTTAYRIADSSALSDTNLPESSLTLEANRSGGLEALTPSSADITFSSTVESPTQPTSRIRSSNQPASSTSTHTTPEQTWSGVYLPTYITPLLALPFDFNVIPLLERFTVLNHRKSMGDRLTLAELQSADAALLAWYAQCCAVFPLPPLDAACLPLLDHASATSLSPQLDRHCLYYTMRSFLFREGPEHPMTHTFADSETVAFARAQHLAILRQFDSQLLPCLERIPASVQTIMMNDTVFNLGNCGIIEYLQNRDTKEEARAFIVRCNGWLRNAGFYAGHCRFITYPLRMAFPLSADLMTHLDAILC</sequence>
<comment type="caution">
    <text evidence="8">The sequence shown here is derived from an EMBL/GenBank/DDBJ whole genome shotgun (WGS) entry which is preliminary data.</text>
</comment>
<evidence type="ECO:0000256" key="6">
    <source>
        <dbReference type="SAM" id="MobiDB-lite"/>
    </source>
</evidence>
<dbReference type="OrthoDB" id="2123952at2759"/>
<accession>A0A9W8DVL4</accession>
<dbReference type="InterPro" id="IPR001138">
    <property type="entry name" value="Zn2Cys6_DnaBD"/>
</dbReference>
<proteinExistence type="predicted"/>
<dbReference type="GO" id="GO:0005634">
    <property type="term" value="C:nucleus"/>
    <property type="evidence" value="ECO:0007669"/>
    <property type="project" value="UniProtKB-SubCell"/>
</dbReference>
<dbReference type="PROSITE" id="PS50048">
    <property type="entry name" value="ZN2_CY6_FUNGAL_2"/>
    <property type="match status" value="1"/>
</dbReference>
<dbReference type="CDD" id="cd00067">
    <property type="entry name" value="GAL4"/>
    <property type="match status" value="1"/>
</dbReference>
<dbReference type="CDD" id="cd12148">
    <property type="entry name" value="fungal_TF_MHR"/>
    <property type="match status" value="1"/>
</dbReference>
<evidence type="ECO:0000313" key="8">
    <source>
        <dbReference type="EMBL" id="KAJ1919709.1"/>
    </source>
</evidence>
<evidence type="ECO:0000256" key="3">
    <source>
        <dbReference type="ARBA" id="ARBA00023015"/>
    </source>
</evidence>
<keyword evidence="5" id="KW-0539">Nucleus</keyword>
<protein>
    <recommendedName>
        <fullName evidence="7">Zn(2)-C6 fungal-type domain-containing protein</fullName>
    </recommendedName>
</protein>